<dbReference type="AlphaFoldDB" id="A0A1I3KS38"/>
<dbReference type="SUPFAM" id="SSF53649">
    <property type="entry name" value="Alkaline phosphatase-like"/>
    <property type="match status" value="1"/>
</dbReference>
<sequence length="580" mass="64491">MLPRSRLSRAVLAGGVGVVLLAAALLLPGPSPVPGSADELVPGRTAVPVGSGGAGAAATSAPERGRKPNIVVVMADDMRVDELRFMPALRATVVQHGLTFQNSFSPYPLCCPARASFLTGQYAHNHRVFSHEDPYGYGAFDDSRTLATSLRDTGYTTGFVGKYLNRYGPARSRVSGRPSFRYVPRGWDDWRASIDPGVPSVRGSTYHYMDTPFNVNGRVDESHRGTYSSFVVGSFSVDMARSFSRRAKPFFMYVNYVAPHFGGPTEPDDPPRFLTDARGRPQDVRTPARPRSVRGRFDGLINRGAGLPRGGGPSERDISDKPRSFRIQPELSARERAAVRTMTRQRAEAVYVMDQQIGRLVKELKRSGEWRDTVFMFTSDNGYFLGEHRRRSGKVRAHEPSLRVPFVVTGPGMRRHADRFDPITTIDVSATILDLGNARPPLRADGTSRLTTMRRGDRGWVTPVVDEATGTEGRGIRSPGFSGPRTSIGVRTARYSYIRNRTGEHELYDLVRDPLQLQNVHGRRAYRAVEQDLHRVWWRSRSCAGDTCRVPLPASLRATSQQTATMTRAYWRKVTRVYGF</sequence>
<dbReference type="CDD" id="cd16147">
    <property type="entry name" value="G6S"/>
    <property type="match status" value="1"/>
</dbReference>
<evidence type="ECO:0000313" key="8">
    <source>
        <dbReference type="Proteomes" id="UP000198649"/>
    </source>
</evidence>
<dbReference type="RefSeq" id="WP_143099780.1">
    <property type="nucleotide sequence ID" value="NZ_BKAF01000014.1"/>
</dbReference>
<protein>
    <submittedName>
        <fullName evidence="7">Arylsulfatase A</fullName>
    </submittedName>
</protein>
<dbReference type="GO" id="GO:0016787">
    <property type="term" value="F:hydrolase activity"/>
    <property type="evidence" value="ECO:0007669"/>
    <property type="project" value="UniProtKB-KW"/>
</dbReference>
<evidence type="ECO:0000259" key="6">
    <source>
        <dbReference type="Pfam" id="PF00884"/>
    </source>
</evidence>
<dbReference type="OrthoDB" id="9777306at2"/>
<dbReference type="PROSITE" id="PS00523">
    <property type="entry name" value="SULFATASE_1"/>
    <property type="match status" value="1"/>
</dbReference>
<name>A0A1I3KS38_9ACTN</name>
<dbReference type="Pfam" id="PF00884">
    <property type="entry name" value="Sulfatase"/>
    <property type="match status" value="1"/>
</dbReference>
<organism evidence="7 8">
    <name type="scientific">Nocardioides psychrotolerans</name>
    <dbReference type="NCBI Taxonomy" id="1005945"/>
    <lineage>
        <taxon>Bacteria</taxon>
        <taxon>Bacillati</taxon>
        <taxon>Actinomycetota</taxon>
        <taxon>Actinomycetes</taxon>
        <taxon>Propionibacteriales</taxon>
        <taxon>Nocardioidaceae</taxon>
        <taxon>Nocardioides</taxon>
    </lineage>
</organism>
<evidence type="ECO:0000256" key="2">
    <source>
        <dbReference type="ARBA" id="ARBA00022729"/>
    </source>
</evidence>
<dbReference type="PANTHER" id="PTHR43108:SF8">
    <property type="entry name" value="SD21168P"/>
    <property type="match status" value="1"/>
</dbReference>
<dbReference type="Proteomes" id="UP000198649">
    <property type="component" value="Unassembled WGS sequence"/>
</dbReference>
<dbReference type="PANTHER" id="PTHR43108">
    <property type="entry name" value="N-ACETYLGLUCOSAMINE-6-SULFATASE FAMILY MEMBER"/>
    <property type="match status" value="1"/>
</dbReference>
<gene>
    <name evidence="7" type="ORF">SAMN05216561_112126</name>
</gene>
<dbReference type="InterPro" id="IPR017850">
    <property type="entry name" value="Alkaline_phosphatase_core_sf"/>
</dbReference>
<evidence type="ECO:0000256" key="1">
    <source>
        <dbReference type="ARBA" id="ARBA00008779"/>
    </source>
</evidence>
<dbReference type="InterPro" id="IPR000917">
    <property type="entry name" value="Sulfatase_N"/>
</dbReference>
<comment type="similarity">
    <text evidence="1">Belongs to the sulfatase family.</text>
</comment>
<dbReference type="STRING" id="1005945.SAMN05216561_112126"/>
<dbReference type="Gene3D" id="3.40.720.10">
    <property type="entry name" value="Alkaline Phosphatase, subunit A"/>
    <property type="match status" value="1"/>
</dbReference>
<feature type="region of interest" description="Disordered" evidence="5">
    <location>
        <begin position="264"/>
        <end position="321"/>
    </location>
</feature>
<feature type="domain" description="Sulfatase N-terminal" evidence="6">
    <location>
        <begin position="68"/>
        <end position="436"/>
    </location>
</feature>
<evidence type="ECO:0000256" key="5">
    <source>
        <dbReference type="SAM" id="MobiDB-lite"/>
    </source>
</evidence>
<evidence type="ECO:0000256" key="4">
    <source>
        <dbReference type="ARBA" id="ARBA00023180"/>
    </source>
</evidence>
<keyword evidence="3" id="KW-0378">Hydrolase</keyword>
<keyword evidence="4" id="KW-0325">Glycoprotein</keyword>
<evidence type="ECO:0000256" key="3">
    <source>
        <dbReference type="ARBA" id="ARBA00022801"/>
    </source>
</evidence>
<dbReference type="InterPro" id="IPR024607">
    <property type="entry name" value="Sulfatase_CS"/>
</dbReference>
<keyword evidence="2" id="KW-0732">Signal</keyword>
<keyword evidence="8" id="KW-1185">Reference proteome</keyword>
<evidence type="ECO:0000313" key="7">
    <source>
        <dbReference type="EMBL" id="SFI75194.1"/>
    </source>
</evidence>
<feature type="compositionally biased region" description="Basic and acidic residues" evidence="5">
    <location>
        <begin position="269"/>
        <end position="283"/>
    </location>
</feature>
<accession>A0A1I3KS38</accession>
<dbReference type="PROSITE" id="PS00149">
    <property type="entry name" value="SULFATASE_2"/>
    <property type="match status" value="1"/>
</dbReference>
<dbReference type="EMBL" id="FOQG01000012">
    <property type="protein sequence ID" value="SFI75194.1"/>
    <property type="molecule type" value="Genomic_DNA"/>
</dbReference>
<reference evidence="7 8" key="1">
    <citation type="submission" date="2016-10" db="EMBL/GenBank/DDBJ databases">
        <authorList>
            <person name="de Groot N.N."/>
        </authorList>
    </citation>
    <scope>NUCLEOTIDE SEQUENCE [LARGE SCALE GENOMIC DNA]</scope>
    <source>
        <strain evidence="7 8">CGMCC 1.11156</strain>
    </source>
</reference>
<proteinExistence type="inferred from homology"/>